<sequence>MMNKEAVTYRDFVHSEVQRSPRLARLLEHLEERPRNPSTIVSIEYPRGEQSAPKFRMVNESELANVIRDTSALHGRILCVENTHGPITSLVGEALDIDPVFFAGYIITDFEDIEKAPPPPSLALFPTEISRRGYLHFHYQQILDLGSSIALQHTPYNLKSCANISRNVRRLPPLSGRQLALGRTCCSMVLKRLHDTWTCLILIDPPITNIITNIELSTSQKAYPSRLLHGGLAGLLRPVSFSEFKSGTGAPQLDETSMLECLLHFFRASPPRFKANHPITLSLCYYPMRVVLGHWNYYTHLMSRYFKFYEYALHDIENRVHDSDITDLQRWRRRSMQSQHKLLLLTEFIHYWLQQERLDTSKQCWSLVLRDIKHLQSQLNHYNRSLERMIPVAASMVQLLDSRRSMVEAANISRLTFIALVFVPLSWVASLFSMSDGYSPGDKYFWVYFVTAMPTLLVVVFLSALRVDNFTALLRRTAARL</sequence>
<keyword evidence="4 5" id="KW-0472">Membrane</keyword>
<gene>
    <name evidence="6" type="ORF">B0I35DRAFT_171114</name>
</gene>
<evidence type="ECO:0000256" key="2">
    <source>
        <dbReference type="ARBA" id="ARBA00022692"/>
    </source>
</evidence>
<organism evidence="6 7">
    <name type="scientific">Stachybotrys elegans</name>
    <dbReference type="NCBI Taxonomy" id="80388"/>
    <lineage>
        <taxon>Eukaryota</taxon>
        <taxon>Fungi</taxon>
        <taxon>Dikarya</taxon>
        <taxon>Ascomycota</taxon>
        <taxon>Pezizomycotina</taxon>
        <taxon>Sordariomycetes</taxon>
        <taxon>Hypocreomycetidae</taxon>
        <taxon>Hypocreales</taxon>
        <taxon>Stachybotryaceae</taxon>
        <taxon>Stachybotrys</taxon>
    </lineage>
</organism>
<accession>A0A8K0T1G0</accession>
<dbReference type="InterPro" id="IPR045863">
    <property type="entry name" value="CorA_TM1_TM2"/>
</dbReference>
<name>A0A8K0T1G0_9HYPO</name>
<dbReference type="Gene3D" id="1.20.58.340">
    <property type="entry name" value="Magnesium transport protein CorA, transmembrane region"/>
    <property type="match status" value="1"/>
</dbReference>
<dbReference type="GO" id="GO:0016020">
    <property type="term" value="C:membrane"/>
    <property type="evidence" value="ECO:0007669"/>
    <property type="project" value="UniProtKB-SubCell"/>
</dbReference>
<dbReference type="InterPro" id="IPR002523">
    <property type="entry name" value="MgTranspt_CorA/ZnTranspt_ZntB"/>
</dbReference>
<feature type="transmembrane region" description="Helical" evidence="5">
    <location>
        <begin position="444"/>
        <end position="465"/>
    </location>
</feature>
<dbReference type="Proteomes" id="UP000813444">
    <property type="component" value="Unassembled WGS sequence"/>
</dbReference>
<reference evidence="6" key="1">
    <citation type="journal article" date="2021" name="Nat. Commun.">
        <title>Genetic determinants of endophytism in the Arabidopsis root mycobiome.</title>
        <authorList>
            <person name="Mesny F."/>
            <person name="Miyauchi S."/>
            <person name="Thiergart T."/>
            <person name="Pickel B."/>
            <person name="Atanasova L."/>
            <person name="Karlsson M."/>
            <person name="Huettel B."/>
            <person name="Barry K.W."/>
            <person name="Haridas S."/>
            <person name="Chen C."/>
            <person name="Bauer D."/>
            <person name="Andreopoulos W."/>
            <person name="Pangilinan J."/>
            <person name="LaButti K."/>
            <person name="Riley R."/>
            <person name="Lipzen A."/>
            <person name="Clum A."/>
            <person name="Drula E."/>
            <person name="Henrissat B."/>
            <person name="Kohler A."/>
            <person name="Grigoriev I.V."/>
            <person name="Martin F.M."/>
            <person name="Hacquard S."/>
        </authorList>
    </citation>
    <scope>NUCLEOTIDE SEQUENCE</scope>
    <source>
        <strain evidence="6">MPI-CAGE-CH-0235</strain>
    </source>
</reference>
<evidence type="ECO:0000313" key="6">
    <source>
        <dbReference type="EMBL" id="KAH7324861.1"/>
    </source>
</evidence>
<dbReference type="AlphaFoldDB" id="A0A8K0T1G0"/>
<keyword evidence="2 5" id="KW-0812">Transmembrane</keyword>
<protein>
    <submittedName>
        <fullName evidence="6">Uncharacterized protein</fullName>
    </submittedName>
</protein>
<proteinExistence type="predicted"/>
<evidence type="ECO:0000256" key="3">
    <source>
        <dbReference type="ARBA" id="ARBA00022989"/>
    </source>
</evidence>
<feature type="transmembrane region" description="Helical" evidence="5">
    <location>
        <begin position="412"/>
        <end position="432"/>
    </location>
</feature>
<evidence type="ECO:0000256" key="4">
    <source>
        <dbReference type="ARBA" id="ARBA00023136"/>
    </source>
</evidence>
<dbReference type="Pfam" id="PF01544">
    <property type="entry name" value="CorA"/>
    <property type="match status" value="1"/>
</dbReference>
<evidence type="ECO:0000256" key="1">
    <source>
        <dbReference type="ARBA" id="ARBA00004141"/>
    </source>
</evidence>
<keyword evidence="7" id="KW-1185">Reference proteome</keyword>
<evidence type="ECO:0000313" key="7">
    <source>
        <dbReference type="Proteomes" id="UP000813444"/>
    </source>
</evidence>
<evidence type="ECO:0000256" key="5">
    <source>
        <dbReference type="SAM" id="Phobius"/>
    </source>
</evidence>
<comment type="subcellular location">
    <subcellularLocation>
        <location evidence="1">Membrane</location>
        <topology evidence="1">Multi-pass membrane protein</topology>
    </subcellularLocation>
</comment>
<comment type="caution">
    <text evidence="6">The sequence shown here is derived from an EMBL/GenBank/DDBJ whole genome shotgun (WGS) entry which is preliminary data.</text>
</comment>
<keyword evidence="3 5" id="KW-1133">Transmembrane helix</keyword>
<dbReference type="SUPFAM" id="SSF144083">
    <property type="entry name" value="Magnesium transport protein CorA, transmembrane region"/>
    <property type="match status" value="1"/>
</dbReference>
<dbReference type="EMBL" id="JAGPNK010000003">
    <property type="protein sequence ID" value="KAH7324861.1"/>
    <property type="molecule type" value="Genomic_DNA"/>
</dbReference>
<dbReference type="GO" id="GO:0046873">
    <property type="term" value="F:metal ion transmembrane transporter activity"/>
    <property type="evidence" value="ECO:0007669"/>
    <property type="project" value="InterPro"/>
</dbReference>
<dbReference type="OrthoDB" id="5428055at2759"/>